<sequence length="374" mass="41319">MRLLGLALLASCVESQDGIILARVTLFDQWFRRTEHTRAHTSRHTDGKAGPDAPEAWTVRSKRDVVRGELIYNKAKRVRRGTTVQGNVSVVIKGVGRHDVAHSSNRGGSLLYLELMFMEALRDQPGIPPLLGAWFETDGSLTYVVKDVGQPIGGGQGGHTTSLSKAFKKRATETPLQLARSLLACFQSWASVGFLLDDFRANQFTMDAQGQIYLVDGPKALTDSVLGVHVVNTYHKTKHQIENGVHECQRDADCPATVPQHSCPVASLGVRKLDEEAARCEPGSVGAPEARGKCMEETCERLSEKTHVWDVANRPWLLPFIADKATGPAKSFLLRLIAFASEEDPDKRPDFGELLRRVDGFVKARSRRRRLSNS</sequence>
<evidence type="ECO:0008006" key="4">
    <source>
        <dbReference type="Google" id="ProtNLM"/>
    </source>
</evidence>
<evidence type="ECO:0000313" key="2">
    <source>
        <dbReference type="EMBL" id="CAH0369194.1"/>
    </source>
</evidence>
<proteinExistence type="predicted"/>
<evidence type="ECO:0000313" key="3">
    <source>
        <dbReference type="Proteomes" id="UP000789595"/>
    </source>
</evidence>
<reference evidence="2" key="1">
    <citation type="submission" date="2021-11" db="EMBL/GenBank/DDBJ databases">
        <authorList>
            <consortium name="Genoscope - CEA"/>
            <person name="William W."/>
        </authorList>
    </citation>
    <scope>NUCLEOTIDE SEQUENCE</scope>
</reference>
<name>A0A8J2SJI9_9STRA</name>
<comment type="caution">
    <text evidence="2">The sequence shown here is derived from an EMBL/GenBank/DDBJ whole genome shotgun (WGS) entry which is preliminary data.</text>
</comment>
<protein>
    <recommendedName>
        <fullName evidence="4">FAM69 protein-kinase domain-containing protein</fullName>
    </recommendedName>
</protein>
<feature type="signal peptide" evidence="1">
    <location>
        <begin position="1"/>
        <end position="15"/>
    </location>
</feature>
<dbReference type="EMBL" id="CAKKNE010000002">
    <property type="protein sequence ID" value="CAH0369194.1"/>
    <property type="molecule type" value="Genomic_DNA"/>
</dbReference>
<gene>
    <name evidence="2" type="ORF">PECAL_2P23070</name>
</gene>
<accession>A0A8J2SJI9</accession>
<feature type="chain" id="PRO_5035221740" description="FAM69 protein-kinase domain-containing protein" evidence="1">
    <location>
        <begin position="16"/>
        <end position="374"/>
    </location>
</feature>
<keyword evidence="3" id="KW-1185">Reference proteome</keyword>
<organism evidence="2 3">
    <name type="scientific">Pelagomonas calceolata</name>
    <dbReference type="NCBI Taxonomy" id="35677"/>
    <lineage>
        <taxon>Eukaryota</taxon>
        <taxon>Sar</taxon>
        <taxon>Stramenopiles</taxon>
        <taxon>Ochrophyta</taxon>
        <taxon>Pelagophyceae</taxon>
        <taxon>Pelagomonadales</taxon>
        <taxon>Pelagomonadaceae</taxon>
        <taxon>Pelagomonas</taxon>
    </lineage>
</organism>
<dbReference type="AlphaFoldDB" id="A0A8J2SJI9"/>
<evidence type="ECO:0000256" key="1">
    <source>
        <dbReference type="SAM" id="SignalP"/>
    </source>
</evidence>
<dbReference type="Proteomes" id="UP000789595">
    <property type="component" value="Unassembled WGS sequence"/>
</dbReference>
<keyword evidence="1" id="KW-0732">Signal</keyword>